<dbReference type="EMBL" id="NEWK01000002">
    <property type="protein sequence ID" value="OXB86048.1"/>
    <property type="molecule type" value="Genomic_DNA"/>
</dbReference>
<comment type="caution">
    <text evidence="1">The sequence shown here is derived from an EMBL/GenBank/DDBJ whole genome shotgun (WGS) entry which is preliminary data.</text>
</comment>
<organism evidence="1 2">
    <name type="scientific">Geobacillus thermocatenulatus</name>
    <dbReference type="NCBI Taxonomy" id="33938"/>
    <lineage>
        <taxon>Bacteria</taxon>
        <taxon>Bacillati</taxon>
        <taxon>Bacillota</taxon>
        <taxon>Bacilli</taxon>
        <taxon>Bacillales</taxon>
        <taxon>Anoxybacillaceae</taxon>
        <taxon>Geobacillus</taxon>
        <taxon>Geobacillus thermoleovorans group</taxon>
    </lineage>
</organism>
<protein>
    <submittedName>
        <fullName evidence="1">Uncharacterized protein</fullName>
    </submittedName>
</protein>
<reference evidence="1 2" key="1">
    <citation type="submission" date="2017-05" db="EMBL/GenBank/DDBJ databases">
        <title>The genome sequence of Geobacillus thermocatenulatus DSM 730.</title>
        <authorList>
            <person name="Ramaloko W.T."/>
            <person name="Koen N."/>
            <person name="Polliack S."/>
            <person name="Aliyu H."/>
            <person name="Lebre P."/>
            <person name="Mohr T."/>
            <person name="Oswald F."/>
            <person name="Zwick M."/>
            <person name="Neumann A."/>
            <person name="Syldatk C."/>
            <person name="Cowan D."/>
            <person name="De Maayer P."/>
        </authorList>
    </citation>
    <scope>NUCLEOTIDE SEQUENCE [LARGE SCALE GENOMIC DNA]</scope>
    <source>
        <strain evidence="1 2">BGSC 93A1</strain>
    </source>
</reference>
<proteinExistence type="predicted"/>
<dbReference type="Proteomes" id="UP000198378">
    <property type="component" value="Unassembled WGS sequence"/>
</dbReference>
<name>A0AA91TCH6_9BACL</name>
<gene>
    <name evidence="1" type="ORF">B9L19_10790</name>
</gene>
<evidence type="ECO:0000313" key="1">
    <source>
        <dbReference type="EMBL" id="OXB86048.1"/>
    </source>
</evidence>
<dbReference type="AlphaFoldDB" id="A0AA91TCH6"/>
<sequence>MPMKPFWKGWLEQAASAIREWLEREMHSFAELAAFIRHHPDTVRQERTWLGLTYRFYSLTINGVSLKMETKVAREGKERILFLSVHAPRTKAAVYRAYDEDGDLADIIATPPLSQKTAPV</sequence>
<accession>A0AA91TCH6</accession>
<keyword evidence="2" id="KW-1185">Reference proteome</keyword>
<evidence type="ECO:0000313" key="2">
    <source>
        <dbReference type="Proteomes" id="UP000198378"/>
    </source>
</evidence>